<sequence length="63" mass="6683">MSIQIARVVLTISLLQDHACFASDALAPLAVEEAGQMLEGCAGLWTKTLCQGQAIQQARQVSP</sequence>
<dbReference type="Proteomes" id="UP000078356">
    <property type="component" value="Unassembled WGS sequence"/>
</dbReference>
<evidence type="ECO:0000313" key="1">
    <source>
        <dbReference type="EMBL" id="OAN32364.1"/>
    </source>
</evidence>
<dbReference type="EMBL" id="LWCR01000001">
    <property type="protein sequence ID" value="OAN32364.1"/>
    <property type="molecule type" value="Genomic_DNA"/>
</dbReference>
<dbReference type="AlphaFoldDB" id="A0A178LPL7"/>
<reference evidence="1 2" key="1">
    <citation type="submission" date="2016-04" db="EMBL/GenBank/DDBJ databases">
        <title>Draft Genome Sequences of Staphylococcus capitis Strain H36, S. capitis Strain H65, S. cohnii Strain H62, S. hominis Strain H69, Mycobacterium iranicum Strain H39, Plantibacter sp. Strain H53, Pseudomonas oryzihabitans Strain H72, and Microbacterium sp. Strain H83, isolated from residential settings.</title>
        <authorList>
            <person name="Lymperopoulou D."/>
            <person name="Adams R.I."/>
            <person name="Lindow S."/>
            <person name="Coil D.A."/>
            <person name="Jospin G."/>
            <person name="Eisen J.A."/>
        </authorList>
    </citation>
    <scope>NUCLEOTIDE SEQUENCE [LARGE SCALE GENOMIC DNA]</scope>
    <source>
        <strain evidence="1 2">H72</strain>
    </source>
</reference>
<protein>
    <submittedName>
        <fullName evidence="1">Uncharacterized protein</fullName>
    </submittedName>
</protein>
<gene>
    <name evidence="1" type="ORF">A4V15_01270</name>
</gene>
<comment type="caution">
    <text evidence="1">The sequence shown here is derived from an EMBL/GenBank/DDBJ whole genome shotgun (WGS) entry which is preliminary data.</text>
</comment>
<accession>A0A178LPL7</accession>
<name>A0A178LPL7_9PSED</name>
<evidence type="ECO:0000313" key="2">
    <source>
        <dbReference type="Proteomes" id="UP000078356"/>
    </source>
</evidence>
<organism evidence="1 2">
    <name type="scientific">Pseudomonas oryzihabitans</name>
    <dbReference type="NCBI Taxonomy" id="47885"/>
    <lineage>
        <taxon>Bacteria</taxon>
        <taxon>Pseudomonadati</taxon>
        <taxon>Pseudomonadota</taxon>
        <taxon>Gammaproteobacteria</taxon>
        <taxon>Pseudomonadales</taxon>
        <taxon>Pseudomonadaceae</taxon>
        <taxon>Pseudomonas</taxon>
    </lineage>
</organism>
<proteinExistence type="predicted"/>